<keyword evidence="1" id="KW-0175">Coiled coil</keyword>
<dbReference type="Proteomes" id="UP001319045">
    <property type="component" value="Chromosome"/>
</dbReference>
<protein>
    <submittedName>
        <fullName evidence="4">RNA pseudouridine synthase</fullName>
    </submittedName>
</protein>
<dbReference type="InterPro" id="IPR050188">
    <property type="entry name" value="RluA_PseudoU_synthase"/>
</dbReference>
<dbReference type="PROSITE" id="PS01129">
    <property type="entry name" value="PSI_RLU"/>
    <property type="match status" value="1"/>
</dbReference>
<dbReference type="RefSeq" id="WP_207155175.1">
    <property type="nucleotide sequence ID" value="NZ_AP024484.1"/>
</dbReference>
<name>A0ABN6EI26_9BACT</name>
<dbReference type="InterPro" id="IPR006145">
    <property type="entry name" value="PsdUridine_synth_RsuA/RluA"/>
</dbReference>
<sequence length="529" mass="61935">MFHKFTNYPDTLPVRFNNPFYYEPDQLCLKAVDEVKNWIENADATFLSEIEQGKMFGVLIVENKKELGFIAGYSGQICGRSDWKGYVPAVFDYLQPNGYFKLHEAEISSINKEIISYENSVEKRNAVEELQSTCNEAKLETEKYKEYIKEVKSERPENKPLTQEMIHQSQFMKAELHRIKKRYSSLIAEKQAVVDNINKEINTLKQQRRQKSDYLQRWLFKQFMMLNANGEQKDLIDIFYNYNELHTIPPAGSGECCEPKMLQYAFSHNMRPISMAMFWWGKSPKEEIRHHLHFYPACNNKCKPILKWMLQGIDVEPNALDREDSRTLEIIYEDEDIAIVNKPAGMLSVPGKSNRQSVYSIMRSRYKDNADSPLIVHRLDMATSGLLIIARTMNAYLDIQRQFKQHKVHKKYVARLSTPHTNDKDGTISLPLRPDINDRPRQLVDHINGKEAITKYHFTETDRVELYPQTGRTHQLRMHCAHNEGLANPIKGDELYGKKDKRLYLHAEELTFIHPTTKKEVTFFYKAEF</sequence>
<evidence type="ECO:0000313" key="5">
    <source>
        <dbReference type="Proteomes" id="UP001319045"/>
    </source>
</evidence>
<dbReference type="EMBL" id="AP024484">
    <property type="protein sequence ID" value="BCS85004.1"/>
    <property type="molecule type" value="Genomic_DNA"/>
</dbReference>
<feature type="coiled-coil region" evidence="1">
    <location>
        <begin position="120"/>
        <end position="154"/>
    </location>
</feature>
<feature type="region of interest" description="Disordered" evidence="2">
    <location>
        <begin position="415"/>
        <end position="434"/>
    </location>
</feature>
<dbReference type="Gene3D" id="3.30.2350.10">
    <property type="entry name" value="Pseudouridine synthase"/>
    <property type="match status" value="1"/>
</dbReference>
<evidence type="ECO:0000256" key="1">
    <source>
        <dbReference type="SAM" id="Coils"/>
    </source>
</evidence>
<dbReference type="InterPro" id="IPR020103">
    <property type="entry name" value="PsdUridine_synth_cat_dom_sf"/>
</dbReference>
<organism evidence="4 5">
    <name type="scientific">Prevotella herbatica</name>
    <dbReference type="NCBI Taxonomy" id="2801997"/>
    <lineage>
        <taxon>Bacteria</taxon>
        <taxon>Pseudomonadati</taxon>
        <taxon>Bacteroidota</taxon>
        <taxon>Bacteroidia</taxon>
        <taxon>Bacteroidales</taxon>
        <taxon>Prevotellaceae</taxon>
        <taxon>Prevotella</taxon>
    </lineage>
</organism>
<evidence type="ECO:0000313" key="4">
    <source>
        <dbReference type="EMBL" id="BCS85004.1"/>
    </source>
</evidence>
<proteinExistence type="predicted"/>
<dbReference type="CDD" id="cd02869">
    <property type="entry name" value="PseudoU_synth_RluA_like"/>
    <property type="match status" value="1"/>
</dbReference>
<gene>
    <name evidence="4" type="ORF">prwr041_08970</name>
</gene>
<accession>A0ABN6EI26</accession>
<dbReference type="Pfam" id="PF00849">
    <property type="entry name" value="PseudoU_synth_2"/>
    <property type="match status" value="1"/>
</dbReference>
<dbReference type="SUPFAM" id="SSF55120">
    <property type="entry name" value="Pseudouridine synthase"/>
    <property type="match status" value="1"/>
</dbReference>
<keyword evidence="5" id="KW-1185">Reference proteome</keyword>
<evidence type="ECO:0000256" key="2">
    <source>
        <dbReference type="SAM" id="MobiDB-lite"/>
    </source>
</evidence>
<dbReference type="PANTHER" id="PTHR21600:SF89">
    <property type="entry name" value="RIBOSOMAL LARGE SUBUNIT PSEUDOURIDINE SYNTHASE A"/>
    <property type="match status" value="1"/>
</dbReference>
<feature type="domain" description="Pseudouridine synthase RsuA/RluA-like" evidence="3">
    <location>
        <begin position="337"/>
        <end position="482"/>
    </location>
</feature>
<evidence type="ECO:0000259" key="3">
    <source>
        <dbReference type="Pfam" id="PF00849"/>
    </source>
</evidence>
<reference evidence="4 5" key="1">
    <citation type="journal article" date="2022" name="Int. J. Syst. Evol. Microbiol.">
        <title>Prevotella herbatica sp. nov., a plant polysaccharide-decomposing anaerobic bacterium isolated from a methanogenic reactor.</title>
        <authorList>
            <person name="Uek A."/>
            <person name="Tonouchi A."/>
            <person name="Kaku N."/>
            <person name="Ueki K."/>
        </authorList>
    </citation>
    <scope>NUCLEOTIDE SEQUENCE [LARGE SCALE GENOMIC DNA]</scope>
    <source>
        <strain evidence="4 5">WR041</strain>
    </source>
</reference>
<dbReference type="PANTHER" id="PTHR21600">
    <property type="entry name" value="MITOCHONDRIAL RNA PSEUDOURIDINE SYNTHASE"/>
    <property type="match status" value="1"/>
</dbReference>
<dbReference type="InterPro" id="IPR006224">
    <property type="entry name" value="PsdUridine_synth_RluA-like_CS"/>
</dbReference>